<accession>A0AAV3NSN6</accession>
<protein>
    <submittedName>
        <fullName evidence="3">Uncharacterized protein</fullName>
    </submittedName>
</protein>
<evidence type="ECO:0000313" key="4">
    <source>
        <dbReference type="Proteomes" id="UP001454036"/>
    </source>
</evidence>
<organism evidence="3 4">
    <name type="scientific">Lithospermum erythrorhizon</name>
    <name type="common">Purple gromwell</name>
    <name type="synonym">Lithospermum officinale var. erythrorhizon</name>
    <dbReference type="NCBI Taxonomy" id="34254"/>
    <lineage>
        <taxon>Eukaryota</taxon>
        <taxon>Viridiplantae</taxon>
        <taxon>Streptophyta</taxon>
        <taxon>Embryophyta</taxon>
        <taxon>Tracheophyta</taxon>
        <taxon>Spermatophyta</taxon>
        <taxon>Magnoliopsida</taxon>
        <taxon>eudicotyledons</taxon>
        <taxon>Gunneridae</taxon>
        <taxon>Pentapetalae</taxon>
        <taxon>asterids</taxon>
        <taxon>lamiids</taxon>
        <taxon>Boraginales</taxon>
        <taxon>Boraginaceae</taxon>
        <taxon>Boraginoideae</taxon>
        <taxon>Lithospermeae</taxon>
        <taxon>Lithospermum</taxon>
    </lineage>
</organism>
<feature type="transmembrane region" description="Helical" evidence="1">
    <location>
        <begin position="81"/>
        <end position="102"/>
    </location>
</feature>
<keyword evidence="1" id="KW-1133">Transmembrane helix</keyword>
<feature type="signal peptide" evidence="2">
    <location>
        <begin position="1"/>
        <end position="22"/>
    </location>
</feature>
<keyword evidence="1" id="KW-0472">Membrane</keyword>
<proteinExistence type="predicted"/>
<evidence type="ECO:0000256" key="2">
    <source>
        <dbReference type="SAM" id="SignalP"/>
    </source>
</evidence>
<dbReference type="AlphaFoldDB" id="A0AAV3NSN6"/>
<evidence type="ECO:0000313" key="3">
    <source>
        <dbReference type="EMBL" id="GAA0141471.1"/>
    </source>
</evidence>
<dbReference type="EMBL" id="BAABME010000287">
    <property type="protein sequence ID" value="GAA0141471.1"/>
    <property type="molecule type" value="Genomic_DNA"/>
</dbReference>
<keyword evidence="2" id="KW-0732">Signal</keyword>
<keyword evidence="1" id="KW-0812">Transmembrane</keyword>
<reference evidence="3 4" key="1">
    <citation type="submission" date="2024-01" db="EMBL/GenBank/DDBJ databases">
        <title>The complete chloroplast genome sequence of Lithospermum erythrorhizon: insights into the phylogenetic relationship among Boraginaceae species and the maternal lineages of purple gromwells.</title>
        <authorList>
            <person name="Okada T."/>
            <person name="Watanabe K."/>
        </authorList>
    </citation>
    <scope>NUCLEOTIDE SEQUENCE [LARGE SCALE GENOMIC DNA]</scope>
</reference>
<name>A0AAV3NSN6_LITER</name>
<dbReference type="Proteomes" id="UP001454036">
    <property type="component" value="Unassembled WGS sequence"/>
</dbReference>
<comment type="caution">
    <text evidence="3">The sequence shown here is derived from an EMBL/GenBank/DDBJ whole genome shotgun (WGS) entry which is preliminary data.</text>
</comment>
<feature type="chain" id="PRO_5043797392" evidence="2">
    <location>
        <begin position="23"/>
        <end position="103"/>
    </location>
</feature>
<evidence type="ECO:0000256" key="1">
    <source>
        <dbReference type="SAM" id="Phobius"/>
    </source>
</evidence>
<gene>
    <name evidence="3" type="ORF">LIER_02607</name>
</gene>
<keyword evidence="4" id="KW-1185">Reference proteome</keyword>
<sequence>MTIKLIVGLFFLWSVLMPLCSGSLIKEEIVNNGRTHEAEYVPESDVLRPADIQRAKGGGGGPASIVRQPPAKKNDAAPWNMAPLLSITMAICSSFYFILVFVI</sequence>